<name>A0A516H5E9_9PROT</name>
<proteinExistence type="inferred from homology"/>
<dbReference type="PANTHER" id="PTHR42760:SF133">
    <property type="entry name" value="3-OXOACYL-[ACYL-CARRIER-PROTEIN] REDUCTASE"/>
    <property type="match status" value="1"/>
</dbReference>
<dbReference type="PRINTS" id="PR00081">
    <property type="entry name" value="GDHRDH"/>
</dbReference>
<comment type="similarity">
    <text evidence="1">Belongs to the short-chain dehydrogenases/reductases (SDR) family.</text>
</comment>
<dbReference type="InterPro" id="IPR020904">
    <property type="entry name" value="Sc_DH/Rdtase_CS"/>
</dbReference>
<dbReference type="KEGG" id="fer:FNB15_17210"/>
<evidence type="ECO:0000313" key="4">
    <source>
        <dbReference type="Proteomes" id="UP000317496"/>
    </source>
</evidence>
<keyword evidence="4" id="KW-1185">Reference proteome</keyword>
<keyword evidence="2" id="KW-0560">Oxidoreductase</keyword>
<dbReference type="Proteomes" id="UP000317496">
    <property type="component" value="Chromosome"/>
</dbReference>
<dbReference type="PRINTS" id="PR00080">
    <property type="entry name" value="SDRFAMILY"/>
</dbReference>
<dbReference type="Pfam" id="PF13561">
    <property type="entry name" value="adh_short_C2"/>
    <property type="match status" value="1"/>
</dbReference>
<dbReference type="NCBIfam" id="NF005402">
    <property type="entry name" value="PRK06949.1"/>
    <property type="match status" value="1"/>
</dbReference>
<dbReference type="PROSITE" id="PS00061">
    <property type="entry name" value="ADH_SHORT"/>
    <property type="match status" value="1"/>
</dbReference>
<dbReference type="RefSeq" id="WP_144257897.1">
    <property type="nucleotide sequence ID" value="NZ_CP041636.1"/>
</dbReference>
<dbReference type="PANTHER" id="PTHR42760">
    <property type="entry name" value="SHORT-CHAIN DEHYDROGENASES/REDUCTASES FAMILY MEMBER"/>
    <property type="match status" value="1"/>
</dbReference>
<evidence type="ECO:0000256" key="2">
    <source>
        <dbReference type="ARBA" id="ARBA00023002"/>
    </source>
</evidence>
<evidence type="ECO:0000313" key="3">
    <source>
        <dbReference type="EMBL" id="QDO98900.1"/>
    </source>
</evidence>
<dbReference type="EMBL" id="CP041636">
    <property type="protein sequence ID" value="QDO98900.1"/>
    <property type="molecule type" value="Genomic_DNA"/>
</dbReference>
<dbReference type="InterPro" id="IPR002347">
    <property type="entry name" value="SDR_fam"/>
</dbReference>
<dbReference type="InterPro" id="IPR036291">
    <property type="entry name" value="NAD(P)-bd_dom_sf"/>
</dbReference>
<dbReference type="SUPFAM" id="SSF51735">
    <property type="entry name" value="NAD(P)-binding Rossmann-fold domains"/>
    <property type="match status" value="1"/>
</dbReference>
<sequence>MASGISLKGKVAVVTGASSGLGERFAEILSEAGASVALAARRTDRLQSLADRIAASGGTAITVKLDVNDYDNIQAAFAEVRQKLGGTDILINNSGVSKQGRIIDVTPDDYDFNMNTNTKGAFFVAQAAAKDMIDRKVEGRIINIASVAGMRVLGQLSVYCMSKAAVVHMTKAMALEWARYGINTSAICPGYIETEINRDYWATPGGQKLIEMLPRRRVGDVKDLDGLILLLASGEARFINGAIIAADDGLSIT</sequence>
<dbReference type="FunFam" id="3.40.50.720:FF:000084">
    <property type="entry name" value="Short-chain dehydrogenase reductase"/>
    <property type="match status" value="1"/>
</dbReference>
<evidence type="ECO:0000256" key="1">
    <source>
        <dbReference type="ARBA" id="ARBA00006484"/>
    </source>
</evidence>
<dbReference type="Gene3D" id="3.40.50.720">
    <property type="entry name" value="NAD(P)-binding Rossmann-like Domain"/>
    <property type="match status" value="1"/>
</dbReference>
<dbReference type="OrthoDB" id="7255009at2"/>
<dbReference type="CDD" id="cd05233">
    <property type="entry name" value="SDR_c"/>
    <property type="match status" value="1"/>
</dbReference>
<dbReference type="GO" id="GO:0006633">
    <property type="term" value="P:fatty acid biosynthetic process"/>
    <property type="evidence" value="ECO:0007669"/>
    <property type="project" value="TreeGrafter"/>
</dbReference>
<gene>
    <name evidence="3" type="ORF">FNB15_17210</name>
</gene>
<reference evidence="3 4" key="1">
    <citation type="submission" date="2019-07" db="EMBL/GenBank/DDBJ databases">
        <title>Genome sequencing for Ferrovibrio sp. K5.</title>
        <authorList>
            <person name="Park S.-J."/>
        </authorList>
    </citation>
    <scope>NUCLEOTIDE SEQUENCE [LARGE SCALE GENOMIC DNA]</scope>
    <source>
        <strain evidence="3 4">K5</strain>
    </source>
</reference>
<dbReference type="GO" id="GO:0048038">
    <property type="term" value="F:quinone binding"/>
    <property type="evidence" value="ECO:0007669"/>
    <property type="project" value="TreeGrafter"/>
</dbReference>
<dbReference type="GO" id="GO:0016616">
    <property type="term" value="F:oxidoreductase activity, acting on the CH-OH group of donors, NAD or NADP as acceptor"/>
    <property type="evidence" value="ECO:0007669"/>
    <property type="project" value="TreeGrafter"/>
</dbReference>
<organism evidence="3 4">
    <name type="scientific">Ferrovibrio terrae</name>
    <dbReference type="NCBI Taxonomy" id="2594003"/>
    <lineage>
        <taxon>Bacteria</taxon>
        <taxon>Pseudomonadati</taxon>
        <taxon>Pseudomonadota</taxon>
        <taxon>Alphaproteobacteria</taxon>
        <taxon>Rhodospirillales</taxon>
        <taxon>Rhodospirillaceae</taxon>
        <taxon>Ferrovibrio</taxon>
    </lineage>
</organism>
<protein>
    <submittedName>
        <fullName evidence="3">SDR family oxidoreductase</fullName>
    </submittedName>
</protein>
<accession>A0A516H5E9</accession>
<dbReference type="AlphaFoldDB" id="A0A516H5E9"/>